<accession>A0A087TZM8</accession>
<protein>
    <recommendedName>
        <fullName evidence="3">Endonuclease/exonuclease/phosphatase domain-containing protein</fullName>
    </recommendedName>
</protein>
<keyword evidence="2" id="KW-1185">Reference proteome</keyword>
<name>A0A087TZM8_STEMI</name>
<evidence type="ECO:0008006" key="3">
    <source>
        <dbReference type="Google" id="ProtNLM"/>
    </source>
</evidence>
<evidence type="ECO:0000313" key="1">
    <source>
        <dbReference type="EMBL" id="KFM70567.1"/>
    </source>
</evidence>
<evidence type="ECO:0000313" key="2">
    <source>
        <dbReference type="Proteomes" id="UP000054359"/>
    </source>
</evidence>
<reference evidence="1 2" key="1">
    <citation type="submission" date="2013-11" db="EMBL/GenBank/DDBJ databases">
        <title>Genome sequencing of Stegodyphus mimosarum.</title>
        <authorList>
            <person name="Bechsgaard J."/>
        </authorList>
    </citation>
    <scope>NUCLEOTIDE SEQUENCE [LARGE SCALE GENOMIC DNA]</scope>
</reference>
<dbReference type="AlphaFoldDB" id="A0A087TZM8"/>
<proteinExistence type="predicted"/>
<dbReference type="Proteomes" id="UP000054359">
    <property type="component" value="Unassembled WGS sequence"/>
</dbReference>
<dbReference type="EMBL" id="KK117466">
    <property type="protein sequence ID" value="KFM70567.1"/>
    <property type="molecule type" value="Genomic_DNA"/>
</dbReference>
<feature type="non-terminal residue" evidence="1">
    <location>
        <position position="71"/>
    </location>
</feature>
<gene>
    <name evidence="1" type="ORF">X975_09471</name>
</gene>
<sequence length="71" mass="8258">MALHVHQQQNPAEFTNQNYIKIVGPSRPKRIYHNASSEVLDILLVKGIHHMPQLEIIEELNSDHFPVNFIF</sequence>
<organism evidence="1 2">
    <name type="scientific">Stegodyphus mimosarum</name>
    <name type="common">African social velvet spider</name>
    <dbReference type="NCBI Taxonomy" id="407821"/>
    <lineage>
        <taxon>Eukaryota</taxon>
        <taxon>Metazoa</taxon>
        <taxon>Ecdysozoa</taxon>
        <taxon>Arthropoda</taxon>
        <taxon>Chelicerata</taxon>
        <taxon>Arachnida</taxon>
        <taxon>Araneae</taxon>
        <taxon>Araneomorphae</taxon>
        <taxon>Entelegynae</taxon>
        <taxon>Eresoidea</taxon>
        <taxon>Eresidae</taxon>
        <taxon>Stegodyphus</taxon>
    </lineage>
</organism>